<evidence type="ECO:0000256" key="4">
    <source>
        <dbReference type="ARBA" id="ARBA00022679"/>
    </source>
</evidence>
<dbReference type="SMART" id="SM00091">
    <property type="entry name" value="PAS"/>
    <property type="match status" value="1"/>
</dbReference>
<dbReference type="InterPro" id="IPR052162">
    <property type="entry name" value="Sensor_kinase/Photoreceptor"/>
</dbReference>
<evidence type="ECO:0000313" key="8">
    <source>
        <dbReference type="Proteomes" id="UP000294685"/>
    </source>
</evidence>
<dbReference type="PANTHER" id="PTHR43304">
    <property type="entry name" value="PHYTOCHROME-LIKE PROTEIN CPH1"/>
    <property type="match status" value="1"/>
</dbReference>
<proteinExistence type="predicted"/>
<evidence type="ECO:0000259" key="6">
    <source>
        <dbReference type="PROSITE" id="PS50109"/>
    </source>
</evidence>
<dbReference type="RefSeq" id="WP_132071588.1">
    <property type="nucleotide sequence ID" value="NZ_SMLH01000006.1"/>
</dbReference>
<dbReference type="InterPro" id="IPR003594">
    <property type="entry name" value="HATPase_dom"/>
</dbReference>
<dbReference type="Pfam" id="PF08447">
    <property type="entry name" value="PAS_3"/>
    <property type="match status" value="1"/>
</dbReference>
<gene>
    <name evidence="7" type="ORF">E0I61_11605</name>
</gene>
<dbReference type="SMART" id="SM00387">
    <property type="entry name" value="HATPase_c"/>
    <property type="match status" value="1"/>
</dbReference>
<dbReference type="CDD" id="cd00130">
    <property type="entry name" value="PAS"/>
    <property type="match status" value="1"/>
</dbReference>
<evidence type="ECO:0000256" key="1">
    <source>
        <dbReference type="ARBA" id="ARBA00000085"/>
    </source>
</evidence>
<protein>
    <recommendedName>
        <fullName evidence="2">histidine kinase</fullName>
        <ecNumber evidence="2">2.7.13.3</ecNumber>
    </recommendedName>
</protein>
<comment type="caution">
    <text evidence="7">The sequence shown here is derived from an EMBL/GenBank/DDBJ whole genome shotgun (WGS) entry which is preliminary data.</text>
</comment>
<dbReference type="PROSITE" id="PS50109">
    <property type="entry name" value="HIS_KIN"/>
    <property type="match status" value="1"/>
</dbReference>
<sequence length="363" mass="41347">MTVKKSNPDSEGIYHFDNFFNISADFICIAGFDGYFKRINPAVSKLLEFSDEELYARPISSFVYAPDLKLTIETREQVYKNKPLLNFENRYLTKSGAIVWLSWTSMPIESEKLVYAIAKNITHKKKVEEERNLLLTNLTQINKELTVLSHKTSHDLKSPINNMLSVFSLIDVSKINDPETLELINILKLTSENLKQTLNDSIDELVENENINTQIEEINLNESLAEVLVSINSLVRDSKAIIHVDFSAFENVAFNKAYIKSIFLNLLTNSIKYSKPHISPVINIKSQKINGINQLIFSDNGLGFDMDKVKDKIFGLYEKFHNNIDSNGIGLYLVYNHITSLGGRIVVESKINEGATFTISFRY</sequence>
<dbReference type="EC" id="2.7.13.3" evidence="2"/>
<dbReference type="SUPFAM" id="SSF47384">
    <property type="entry name" value="Homodimeric domain of signal transducing histidine kinase"/>
    <property type="match status" value="1"/>
</dbReference>
<dbReference type="InterPro" id="IPR035965">
    <property type="entry name" value="PAS-like_dom_sf"/>
</dbReference>
<keyword evidence="3" id="KW-0597">Phosphoprotein</keyword>
<dbReference type="Gene3D" id="3.30.450.20">
    <property type="entry name" value="PAS domain"/>
    <property type="match status" value="1"/>
</dbReference>
<keyword evidence="5 7" id="KW-0418">Kinase</keyword>
<evidence type="ECO:0000313" key="7">
    <source>
        <dbReference type="EMBL" id="TDE28526.1"/>
    </source>
</evidence>
<dbReference type="InterPro" id="IPR036097">
    <property type="entry name" value="HisK_dim/P_sf"/>
</dbReference>
<dbReference type="InterPro" id="IPR013655">
    <property type="entry name" value="PAS_fold_3"/>
</dbReference>
<dbReference type="Proteomes" id="UP000294685">
    <property type="component" value="Unassembled WGS sequence"/>
</dbReference>
<evidence type="ECO:0000256" key="3">
    <source>
        <dbReference type="ARBA" id="ARBA00022553"/>
    </source>
</evidence>
<dbReference type="GO" id="GO:0016301">
    <property type="term" value="F:kinase activity"/>
    <property type="evidence" value="ECO:0007669"/>
    <property type="project" value="UniProtKB-KW"/>
</dbReference>
<name>A0ABY2DQB1_9FLAO</name>
<dbReference type="SUPFAM" id="SSF55785">
    <property type="entry name" value="PYP-like sensor domain (PAS domain)"/>
    <property type="match status" value="1"/>
</dbReference>
<dbReference type="EMBL" id="SMLH01000006">
    <property type="protein sequence ID" value="TDE28526.1"/>
    <property type="molecule type" value="Genomic_DNA"/>
</dbReference>
<feature type="domain" description="Histidine kinase" evidence="6">
    <location>
        <begin position="151"/>
        <end position="363"/>
    </location>
</feature>
<dbReference type="SUPFAM" id="SSF55874">
    <property type="entry name" value="ATPase domain of HSP90 chaperone/DNA topoisomerase II/histidine kinase"/>
    <property type="match status" value="1"/>
</dbReference>
<accession>A0ABY2DQB1</accession>
<keyword evidence="4" id="KW-0808">Transferase</keyword>
<organism evidence="7 8">
    <name type="scientific">Flavobacterium ranwuense</name>
    <dbReference type="NCBI Taxonomy" id="2541725"/>
    <lineage>
        <taxon>Bacteria</taxon>
        <taxon>Pseudomonadati</taxon>
        <taxon>Bacteroidota</taxon>
        <taxon>Flavobacteriia</taxon>
        <taxon>Flavobacteriales</taxon>
        <taxon>Flavobacteriaceae</taxon>
        <taxon>Flavobacterium</taxon>
    </lineage>
</organism>
<evidence type="ECO:0000256" key="5">
    <source>
        <dbReference type="ARBA" id="ARBA00022777"/>
    </source>
</evidence>
<dbReference type="Gene3D" id="3.30.565.10">
    <property type="entry name" value="Histidine kinase-like ATPase, C-terminal domain"/>
    <property type="match status" value="1"/>
</dbReference>
<dbReference type="Pfam" id="PF02518">
    <property type="entry name" value="HATPase_c"/>
    <property type="match status" value="1"/>
</dbReference>
<dbReference type="InterPro" id="IPR036890">
    <property type="entry name" value="HATPase_C_sf"/>
</dbReference>
<dbReference type="PANTHER" id="PTHR43304:SF1">
    <property type="entry name" value="PAC DOMAIN-CONTAINING PROTEIN"/>
    <property type="match status" value="1"/>
</dbReference>
<dbReference type="NCBIfam" id="TIGR00229">
    <property type="entry name" value="sensory_box"/>
    <property type="match status" value="1"/>
</dbReference>
<dbReference type="InterPro" id="IPR000014">
    <property type="entry name" value="PAS"/>
</dbReference>
<dbReference type="InterPro" id="IPR005467">
    <property type="entry name" value="His_kinase_dom"/>
</dbReference>
<reference evidence="7 8" key="1">
    <citation type="submission" date="2019-03" db="EMBL/GenBank/DDBJ databases">
        <title>Novel species of Flavobacterium.</title>
        <authorList>
            <person name="Liu Q."/>
            <person name="Xin Y.-H."/>
        </authorList>
    </citation>
    <scope>NUCLEOTIDE SEQUENCE [LARGE SCALE GENOMIC DNA]</scope>
    <source>
        <strain evidence="7 8">LB2P22</strain>
    </source>
</reference>
<keyword evidence="8" id="KW-1185">Reference proteome</keyword>
<evidence type="ECO:0000256" key="2">
    <source>
        <dbReference type="ARBA" id="ARBA00012438"/>
    </source>
</evidence>
<comment type="catalytic activity">
    <reaction evidence="1">
        <text>ATP + protein L-histidine = ADP + protein N-phospho-L-histidine.</text>
        <dbReference type="EC" id="2.7.13.3"/>
    </reaction>
</comment>